<comment type="caution">
    <text evidence="3">The sequence shown here is derived from an EMBL/GenBank/DDBJ whole genome shotgun (WGS) entry which is preliminary data.</text>
</comment>
<feature type="coiled-coil region" evidence="1">
    <location>
        <begin position="235"/>
        <end position="262"/>
    </location>
</feature>
<evidence type="ECO:0000259" key="2">
    <source>
        <dbReference type="Pfam" id="PF18738"/>
    </source>
</evidence>
<proteinExistence type="predicted"/>
<sequence length="299" mass="33474">MATAAPSPLASSREKTNGNKLSRLLIDGGTTVLRNIFDAIHPPANLTSDLNSNYSILSTLLRKRVLNGQQWDKLFPSGGGLPDSNTFDITLLFLLLTNICSLTPPLTGWHTKPSPGDNSVEANLARVKFFRNELYGHVTSTGVDATSFSTFWQEISTTLYSLGLDQAEIDRLKAEQGGEKDYFDALIEWAVSLLLYFFALSKTQDVLDEAVEIELKGQQEMRAAQSRLEGVCESQDEIRASIQEVKEEVKSLTKKRNEHADEVLRTLVKLEFKGDIEFHANKFQEGTREWIFESIEAVR</sequence>
<protein>
    <recommendedName>
        <fullName evidence="2">DZIP3-like HEPN domain-containing protein</fullName>
    </recommendedName>
</protein>
<keyword evidence="1" id="KW-0175">Coiled coil</keyword>
<dbReference type="PANTHER" id="PTHR46844:SF1">
    <property type="entry name" value="SLR5058 PROTEIN"/>
    <property type="match status" value="1"/>
</dbReference>
<dbReference type="PANTHER" id="PTHR46844">
    <property type="entry name" value="SLR5058 PROTEIN"/>
    <property type="match status" value="1"/>
</dbReference>
<evidence type="ECO:0000256" key="1">
    <source>
        <dbReference type="SAM" id="Coils"/>
    </source>
</evidence>
<organism evidence="3 4">
    <name type="scientific">Porites evermanni</name>
    <dbReference type="NCBI Taxonomy" id="104178"/>
    <lineage>
        <taxon>Eukaryota</taxon>
        <taxon>Metazoa</taxon>
        <taxon>Cnidaria</taxon>
        <taxon>Anthozoa</taxon>
        <taxon>Hexacorallia</taxon>
        <taxon>Scleractinia</taxon>
        <taxon>Fungiina</taxon>
        <taxon>Poritidae</taxon>
        <taxon>Porites</taxon>
    </lineage>
</organism>
<feature type="domain" description="DZIP3-like HEPN" evidence="2">
    <location>
        <begin position="43"/>
        <end position="176"/>
    </location>
</feature>
<dbReference type="Pfam" id="PF18738">
    <property type="entry name" value="HEPN_DZIP3"/>
    <property type="match status" value="1"/>
</dbReference>
<dbReference type="Proteomes" id="UP001159427">
    <property type="component" value="Unassembled WGS sequence"/>
</dbReference>
<keyword evidence="4" id="KW-1185">Reference proteome</keyword>
<reference evidence="3 4" key="1">
    <citation type="submission" date="2022-05" db="EMBL/GenBank/DDBJ databases">
        <authorList>
            <consortium name="Genoscope - CEA"/>
            <person name="William W."/>
        </authorList>
    </citation>
    <scope>NUCLEOTIDE SEQUENCE [LARGE SCALE GENOMIC DNA]</scope>
</reference>
<dbReference type="EMBL" id="CALNXI010000027">
    <property type="protein sequence ID" value="CAH3015684.1"/>
    <property type="molecule type" value="Genomic_DNA"/>
</dbReference>
<evidence type="ECO:0000313" key="3">
    <source>
        <dbReference type="EMBL" id="CAH3015684.1"/>
    </source>
</evidence>
<gene>
    <name evidence="3" type="ORF">PEVE_00020034</name>
</gene>
<dbReference type="InterPro" id="IPR041249">
    <property type="entry name" value="HEPN_DZIP3"/>
</dbReference>
<evidence type="ECO:0000313" key="4">
    <source>
        <dbReference type="Proteomes" id="UP001159427"/>
    </source>
</evidence>
<accession>A0ABN8LL04</accession>
<name>A0ABN8LL04_9CNID</name>